<dbReference type="EMBL" id="MQUQ01000007">
    <property type="protein sequence ID" value="OLZ51715.1"/>
    <property type="molecule type" value="Genomic_DNA"/>
</dbReference>
<organism evidence="2 3">
    <name type="scientific">Amycolatopsis coloradensis</name>
    <dbReference type="NCBI Taxonomy" id="76021"/>
    <lineage>
        <taxon>Bacteria</taxon>
        <taxon>Bacillati</taxon>
        <taxon>Actinomycetota</taxon>
        <taxon>Actinomycetes</taxon>
        <taxon>Pseudonocardiales</taxon>
        <taxon>Pseudonocardiaceae</taxon>
        <taxon>Amycolatopsis</taxon>
    </lineage>
</organism>
<reference evidence="2 3" key="1">
    <citation type="submission" date="2016-01" db="EMBL/GenBank/DDBJ databases">
        <title>Amycolatopsis coloradensis genome sequencing and assembly.</title>
        <authorList>
            <person name="Mayilraj S."/>
        </authorList>
    </citation>
    <scope>NUCLEOTIDE SEQUENCE [LARGE SCALE GENOMIC DNA]</scope>
    <source>
        <strain evidence="2 3">DSM 44225</strain>
    </source>
</reference>
<sequence length="376" mass="40835">MYDPAAGQYGETDEYFAGIGRAHADHIVNQLITMRRIPDFRPFDLQTEVDRFNPNPEVHYGGELDYPAGDYTKGLTNQLAHDAERLRSLQHESETTSVAGYTEERARDVAWYQTIVRDLPVDDVSAVATELDNLARALAHTSRTALPHRLAVADREKQQEAQDRAELREFSTAIDRYSLHLRLPSLHSSSNAEQAAEHNRLVARIAVLDTKNPHLLASLPADRAQIVHTLLPESATRQHGRPGLLPQTHAPNEVLLRSLTKATDELLGTLLHPAAGVDHPAVGPLAIKVSELCKEHPELVASLPPLQAGLVRSVDAAHPRAAENNSSPTAVKSAPAQTERTAQAPTRPRLSAAARPGTAATRHGSAANTPGPGKGR</sequence>
<dbReference type="STRING" id="76021.BS329_15745"/>
<evidence type="ECO:0000256" key="1">
    <source>
        <dbReference type="SAM" id="MobiDB-lite"/>
    </source>
</evidence>
<keyword evidence="3" id="KW-1185">Reference proteome</keyword>
<dbReference type="Proteomes" id="UP000187486">
    <property type="component" value="Unassembled WGS sequence"/>
</dbReference>
<evidence type="ECO:0000313" key="2">
    <source>
        <dbReference type="EMBL" id="OLZ51715.1"/>
    </source>
</evidence>
<feature type="region of interest" description="Disordered" evidence="1">
    <location>
        <begin position="318"/>
        <end position="376"/>
    </location>
</feature>
<proteinExistence type="predicted"/>
<name>A0A1R0KUF0_9PSEU</name>
<evidence type="ECO:0000313" key="3">
    <source>
        <dbReference type="Proteomes" id="UP000187486"/>
    </source>
</evidence>
<comment type="caution">
    <text evidence="2">The sequence shown here is derived from an EMBL/GenBank/DDBJ whole genome shotgun (WGS) entry which is preliminary data.</text>
</comment>
<gene>
    <name evidence="2" type="ORF">BS329_15745</name>
</gene>
<feature type="compositionally biased region" description="Polar residues" evidence="1">
    <location>
        <begin position="323"/>
        <end position="344"/>
    </location>
</feature>
<protein>
    <submittedName>
        <fullName evidence="2">Uncharacterized protein</fullName>
    </submittedName>
</protein>
<dbReference type="AlphaFoldDB" id="A0A1R0KUF0"/>
<accession>A0A1R0KUF0</accession>